<reference evidence="2" key="1">
    <citation type="journal article" date="2017" name="Nat. Ecol. Evol.">
        <title>Genome expansion and lineage-specific genetic innovations in the forest pathogenic fungi Armillaria.</title>
        <authorList>
            <person name="Sipos G."/>
            <person name="Prasanna A.N."/>
            <person name="Walter M.C."/>
            <person name="O'Connor E."/>
            <person name="Balint B."/>
            <person name="Krizsan K."/>
            <person name="Kiss B."/>
            <person name="Hess J."/>
            <person name="Varga T."/>
            <person name="Slot J."/>
            <person name="Riley R."/>
            <person name="Boka B."/>
            <person name="Rigling D."/>
            <person name="Barry K."/>
            <person name="Lee J."/>
            <person name="Mihaltcheva S."/>
            <person name="LaButti K."/>
            <person name="Lipzen A."/>
            <person name="Waldron R."/>
            <person name="Moloney N.M."/>
            <person name="Sperisen C."/>
            <person name="Kredics L."/>
            <person name="Vagvoelgyi C."/>
            <person name="Patrignani A."/>
            <person name="Fitzpatrick D."/>
            <person name="Nagy I."/>
            <person name="Doyle S."/>
            <person name="Anderson J.B."/>
            <person name="Grigoriev I.V."/>
            <person name="Gueldener U."/>
            <person name="Muensterkoetter M."/>
            <person name="Nagy L.G."/>
        </authorList>
    </citation>
    <scope>NUCLEOTIDE SEQUENCE [LARGE SCALE GENOMIC DNA]</scope>
    <source>
        <strain evidence="2">28-4</strain>
    </source>
</reference>
<dbReference type="EMBL" id="KZ293440">
    <property type="protein sequence ID" value="PBK66625.1"/>
    <property type="molecule type" value="Genomic_DNA"/>
</dbReference>
<sequence length="108" mass="12648">MSSTEDEFKLWKALNPDLPYLHISMNEDMKRAFIKGYRKDAQFKTPYQEDQEASEAEDSRSLGKRFLKDEKGLLYFMNTDHQPRLCVPKTLQQDILTEAHKSPLESAH</sequence>
<proteinExistence type="predicted"/>
<feature type="non-terminal residue" evidence="1">
    <location>
        <position position="108"/>
    </location>
</feature>
<accession>A0A2H3B6Y5</accession>
<keyword evidence="2" id="KW-1185">Reference proteome</keyword>
<dbReference type="Proteomes" id="UP000218334">
    <property type="component" value="Unassembled WGS sequence"/>
</dbReference>
<evidence type="ECO:0000313" key="1">
    <source>
        <dbReference type="EMBL" id="PBK66625.1"/>
    </source>
</evidence>
<dbReference type="AlphaFoldDB" id="A0A2H3B6Y5"/>
<organism evidence="1 2">
    <name type="scientific">Armillaria solidipes</name>
    <dbReference type="NCBI Taxonomy" id="1076256"/>
    <lineage>
        <taxon>Eukaryota</taxon>
        <taxon>Fungi</taxon>
        <taxon>Dikarya</taxon>
        <taxon>Basidiomycota</taxon>
        <taxon>Agaricomycotina</taxon>
        <taxon>Agaricomycetes</taxon>
        <taxon>Agaricomycetidae</taxon>
        <taxon>Agaricales</taxon>
        <taxon>Marasmiineae</taxon>
        <taxon>Physalacriaceae</taxon>
        <taxon>Armillaria</taxon>
    </lineage>
</organism>
<dbReference type="STRING" id="1076256.A0A2H3B6Y5"/>
<gene>
    <name evidence="1" type="ORF">ARMSODRAFT_890425</name>
</gene>
<protein>
    <submittedName>
        <fullName evidence="1">Uncharacterized protein</fullName>
    </submittedName>
</protein>
<evidence type="ECO:0000313" key="2">
    <source>
        <dbReference type="Proteomes" id="UP000218334"/>
    </source>
</evidence>
<name>A0A2H3B6Y5_9AGAR</name>